<dbReference type="InterPro" id="IPR036517">
    <property type="entry name" value="FF_domain_sf"/>
</dbReference>
<dbReference type="SMART" id="SM00456">
    <property type="entry name" value="WW"/>
    <property type="match status" value="1"/>
</dbReference>
<evidence type="ECO:0000313" key="4">
    <source>
        <dbReference type="Proteomes" id="UP001642484"/>
    </source>
</evidence>
<dbReference type="Gene3D" id="1.10.10.440">
    <property type="entry name" value="FF domain"/>
    <property type="match status" value="1"/>
</dbReference>
<dbReference type="InterPro" id="IPR036020">
    <property type="entry name" value="WW_dom_sf"/>
</dbReference>
<protein>
    <recommendedName>
        <fullName evidence="2">WW domain-containing protein</fullName>
    </recommendedName>
</protein>
<dbReference type="Gene3D" id="2.20.70.10">
    <property type="match status" value="1"/>
</dbReference>
<evidence type="ECO:0000256" key="1">
    <source>
        <dbReference type="ARBA" id="ARBA00022737"/>
    </source>
</evidence>
<dbReference type="PROSITE" id="PS01159">
    <property type="entry name" value="WW_DOMAIN_1"/>
    <property type="match status" value="1"/>
</dbReference>
<reference evidence="3 4" key="1">
    <citation type="submission" date="2024-02" db="EMBL/GenBank/DDBJ databases">
        <authorList>
            <person name="Chen Y."/>
            <person name="Shah S."/>
            <person name="Dougan E. K."/>
            <person name="Thang M."/>
            <person name="Chan C."/>
        </authorList>
    </citation>
    <scope>NUCLEOTIDE SEQUENCE [LARGE SCALE GENOMIC DNA]</scope>
</reference>
<dbReference type="InterPro" id="IPR001202">
    <property type="entry name" value="WW_dom"/>
</dbReference>
<feature type="domain" description="WW" evidence="2">
    <location>
        <begin position="7"/>
        <end position="40"/>
    </location>
</feature>
<comment type="caution">
    <text evidence="3">The sequence shown here is derived from an EMBL/GenBank/DDBJ whole genome shotgun (WGS) entry which is preliminary data.</text>
</comment>
<dbReference type="EMBL" id="CAXAMN010006958">
    <property type="protein sequence ID" value="CAK9019795.1"/>
    <property type="molecule type" value="Genomic_DNA"/>
</dbReference>
<name>A0ABP0JZA7_9DINO</name>
<dbReference type="SUPFAM" id="SSF51045">
    <property type="entry name" value="WW domain"/>
    <property type="match status" value="1"/>
</dbReference>
<proteinExistence type="predicted"/>
<dbReference type="InterPro" id="IPR002713">
    <property type="entry name" value="FF_domain"/>
</dbReference>
<dbReference type="PROSITE" id="PS50020">
    <property type="entry name" value="WW_DOMAIN_2"/>
    <property type="match status" value="1"/>
</dbReference>
<dbReference type="PANTHER" id="PTHR15377:SF3">
    <property type="entry name" value="WW DOMAIN-CONTAINING PROTEIN"/>
    <property type="match status" value="1"/>
</dbReference>
<dbReference type="CDD" id="cd00201">
    <property type="entry name" value="WW"/>
    <property type="match status" value="1"/>
</dbReference>
<keyword evidence="1" id="KW-0677">Repeat</keyword>
<dbReference type="Pfam" id="PF00397">
    <property type="entry name" value="WW"/>
    <property type="match status" value="1"/>
</dbReference>
<dbReference type="PANTHER" id="PTHR15377">
    <property type="entry name" value="TRANSCRIPTION ELONGATION REGULATOR 1"/>
    <property type="match status" value="1"/>
</dbReference>
<evidence type="ECO:0000259" key="2">
    <source>
        <dbReference type="PROSITE" id="PS50020"/>
    </source>
</evidence>
<gene>
    <name evidence="3" type="ORF">CCMP2556_LOCUS13798</name>
</gene>
<accession>A0ABP0JZA7</accession>
<sequence length="501" mass="58167">MDPAEAAGLRQIWEVHPSPYGVPYYFNPKTKESRWSVPTGPLDLVVPPEEAKAEAKPKKVDLKPLDVECISSSCSSTSDSDEVQGTAAERAKQKVENFKTLLQEKGAQAYDSYESWLPRLLGDARFRAIPKSQRKKLFQSLVQSFGAGQRKLEAETRRQNREGFLQLLQHADFADLPVDSVQGALTKLEAHFGQDPRWSAVSAHERQRLVESRIAEKQMVQAGEEEKAWRAFRALLLETVFLQFPADNHVPSFEEVSQTSVASQPRWTALGEPKRREIYQALAQERAKRWARERRQETEEEDDLLEKRKRSRLVLAEEDFRSLLERKVKSPLEFSWKEVTMLLDGEKLPDLDEVDLETIFNQVRTEDLERRLAMFSSTLLRNEKVTMEMSMGEVIQTLEMQEHLRAVPENLLKKSWEDWRRFRLTEALEAFRSWLRESPELAETNRLDEDAVQELCTRLKPDIRFRRLDLFPSQRKRLIMDRLKEIAEEKLQLSRSDSDGG</sequence>
<evidence type="ECO:0000313" key="3">
    <source>
        <dbReference type="EMBL" id="CAK9019795.1"/>
    </source>
</evidence>
<dbReference type="SUPFAM" id="SSF81698">
    <property type="entry name" value="FF domain"/>
    <property type="match status" value="1"/>
</dbReference>
<dbReference type="InterPro" id="IPR045148">
    <property type="entry name" value="TCRG1-like"/>
</dbReference>
<dbReference type="Proteomes" id="UP001642484">
    <property type="component" value="Unassembled WGS sequence"/>
</dbReference>
<organism evidence="3 4">
    <name type="scientific">Durusdinium trenchii</name>
    <dbReference type="NCBI Taxonomy" id="1381693"/>
    <lineage>
        <taxon>Eukaryota</taxon>
        <taxon>Sar</taxon>
        <taxon>Alveolata</taxon>
        <taxon>Dinophyceae</taxon>
        <taxon>Suessiales</taxon>
        <taxon>Symbiodiniaceae</taxon>
        <taxon>Durusdinium</taxon>
    </lineage>
</organism>
<dbReference type="Pfam" id="PF01846">
    <property type="entry name" value="FF"/>
    <property type="match status" value="1"/>
</dbReference>
<keyword evidence="4" id="KW-1185">Reference proteome</keyword>